<protein>
    <submittedName>
        <fullName evidence="2">DNA-binding protein</fullName>
    </submittedName>
</protein>
<dbReference type="SUPFAM" id="SSF47413">
    <property type="entry name" value="lambda repressor-like DNA-binding domains"/>
    <property type="match status" value="1"/>
</dbReference>
<dbReference type="GO" id="GO:0003677">
    <property type="term" value="F:DNA binding"/>
    <property type="evidence" value="ECO:0007669"/>
    <property type="project" value="UniProtKB-KW"/>
</dbReference>
<dbReference type="eggNOG" id="COG1396">
    <property type="taxonomic scope" value="Bacteria"/>
</dbReference>
<comment type="caution">
    <text evidence="2">The sequence shown here is derived from an EMBL/GenBank/DDBJ whole genome shotgun (WGS) entry which is preliminary data.</text>
</comment>
<feature type="domain" description="HTH cro/C1-type" evidence="1">
    <location>
        <begin position="6"/>
        <end position="36"/>
    </location>
</feature>
<proteinExistence type="predicted"/>
<evidence type="ECO:0000259" key="1">
    <source>
        <dbReference type="PROSITE" id="PS50943"/>
    </source>
</evidence>
<dbReference type="Gene3D" id="1.10.260.40">
    <property type="entry name" value="lambda repressor-like DNA-binding domains"/>
    <property type="match status" value="1"/>
</dbReference>
<dbReference type="Proteomes" id="UP000027100">
    <property type="component" value="Unassembled WGS sequence"/>
</dbReference>
<dbReference type="CDD" id="cd00093">
    <property type="entry name" value="HTH_XRE"/>
    <property type="match status" value="1"/>
</dbReference>
<dbReference type="PROSITE" id="PS50943">
    <property type="entry name" value="HTH_CROC1"/>
    <property type="match status" value="1"/>
</dbReference>
<reference evidence="2 3" key="1">
    <citation type="journal article" date="2014" name="Antonie Van Leeuwenhoek">
        <title>Hyphomonas beringensis sp. nov. and Hyphomonas chukchiensis sp. nov., isolated from surface seawater of the Bering Sea and Chukchi Sea.</title>
        <authorList>
            <person name="Li C."/>
            <person name="Lai Q."/>
            <person name="Li G."/>
            <person name="Dong C."/>
            <person name="Wang J."/>
            <person name="Liao Y."/>
            <person name="Shao Z."/>
        </authorList>
    </citation>
    <scope>NUCLEOTIDE SEQUENCE [LARGE SCALE GENOMIC DNA]</scope>
    <source>
        <strain evidence="2 3">PS728</strain>
    </source>
</reference>
<gene>
    <name evidence="2" type="ORF">HPO_11828</name>
</gene>
<sequence>MIPAQLRAARAMLNWSQSELARRAELSVETIKRLERMEGSLDATKVSTLSAITKAFAKEGIEFTNGDAHGVRLRKK</sequence>
<accession>A0A062V7C2</accession>
<dbReference type="AlphaFoldDB" id="A0A062V7C2"/>
<name>A0A062V7C2_9PROT</name>
<dbReference type="EMBL" id="ARYM01000013">
    <property type="protein sequence ID" value="KCZ98002.1"/>
    <property type="molecule type" value="Genomic_DNA"/>
</dbReference>
<dbReference type="InterPro" id="IPR010982">
    <property type="entry name" value="Lambda_DNA-bd_dom_sf"/>
</dbReference>
<dbReference type="InterPro" id="IPR001387">
    <property type="entry name" value="Cro/C1-type_HTH"/>
</dbReference>
<keyword evidence="3" id="KW-1185">Reference proteome</keyword>
<dbReference type="Pfam" id="PF01381">
    <property type="entry name" value="HTH_3"/>
    <property type="match status" value="1"/>
</dbReference>
<organism evidence="2 3">
    <name type="scientific">Hyphomonas polymorpha PS728</name>
    <dbReference type="NCBI Taxonomy" id="1280954"/>
    <lineage>
        <taxon>Bacteria</taxon>
        <taxon>Pseudomonadati</taxon>
        <taxon>Pseudomonadota</taxon>
        <taxon>Alphaproteobacteria</taxon>
        <taxon>Hyphomonadales</taxon>
        <taxon>Hyphomonadaceae</taxon>
        <taxon>Hyphomonas</taxon>
    </lineage>
</organism>
<dbReference type="OrthoDB" id="7206663at2"/>
<dbReference type="SMART" id="SM00530">
    <property type="entry name" value="HTH_XRE"/>
    <property type="match status" value="1"/>
</dbReference>
<evidence type="ECO:0000313" key="2">
    <source>
        <dbReference type="EMBL" id="KCZ98002.1"/>
    </source>
</evidence>
<keyword evidence="2" id="KW-0238">DNA-binding</keyword>
<evidence type="ECO:0000313" key="3">
    <source>
        <dbReference type="Proteomes" id="UP000027100"/>
    </source>
</evidence>
<dbReference type="PATRIC" id="fig|1280954.3.peg.2393"/>